<accession>A0A1A9NBE3</accession>
<organism evidence="3 5">
    <name type="scientific">Paraburkholderia ginsengiterrae</name>
    <dbReference type="NCBI Taxonomy" id="1462993"/>
    <lineage>
        <taxon>Bacteria</taxon>
        <taxon>Pseudomonadati</taxon>
        <taxon>Pseudomonadota</taxon>
        <taxon>Betaproteobacteria</taxon>
        <taxon>Burkholderiales</taxon>
        <taxon>Burkholderiaceae</taxon>
        <taxon>Paraburkholderia</taxon>
    </lineage>
</organism>
<evidence type="ECO:0000313" key="5">
    <source>
        <dbReference type="Proteomes" id="UP000078116"/>
    </source>
</evidence>
<dbReference type="EMBL" id="LXKA01000132">
    <property type="protein sequence ID" value="OAJ63297.1"/>
    <property type="molecule type" value="Genomic_DNA"/>
</dbReference>
<evidence type="ECO:0000313" key="3">
    <source>
        <dbReference type="EMBL" id="OAJ63297.1"/>
    </source>
</evidence>
<sequence length="80" mass="8163">MLRRLPPYTLRRQSPSRTAVTTTGRPANGANVASGVNVNGAGRNGVNTSGASIVIGAGIETTPESATSEKSNPRVPSNES</sequence>
<keyword evidence="4" id="KW-1185">Reference proteome</keyword>
<evidence type="ECO:0000313" key="2">
    <source>
        <dbReference type="EMBL" id="OAJ59384.1"/>
    </source>
</evidence>
<dbReference type="Proteomes" id="UP000077961">
    <property type="component" value="Unassembled WGS sequence"/>
</dbReference>
<gene>
    <name evidence="2" type="ORF">A6V36_27450</name>
    <name evidence="3" type="ORF">A6V37_20600</name>
</gene>
<feature type="region of interest" description="Disordered" evidence="1">
    <location>
        <begin position="57"/>
        <end position="80"/>
    </location>
</feature>
<comment type="caution">
    <text evidence="3">The sequence shown here is derived from an EMBL/GenBank/DDBJ whole genome shotgun (WGS) entry which is preliminary data.</text>
</comment>
<evidence type="ECO:0000313" key="4">
    <source>
        <dbReference type="Proteomes" id="UP000077961"/>
    </source>
</evidence>
<dbReference type="Proteomes" id="UP000078116">
    <property type="component" value="Unassembled WGS sequence"/>
</dbReference>
<feature type="compositionally biased region" description="Polar residues" evidence="1">
    <location>
        <begin position="11"/>
        <end position="25"/>
    </location>
</feature>
<feature type="region of interest" description="Disordered" evidence="1">
    <location>
        <begin position="1"/>
        <end position="35"/>
    </location>
</feature>
<dbReference type="AlphaFoldDB" id="A0A1A9NBE3"/>
<reference evidence="4 5" key="1">
    <citation type="submission" date="2016-04" db="EMBL/GenBank/DDBJ databases">
        <title>Reclassification of Paraburkholderia panaciterrae (Farh et al. 2015) Dobritsa &amp; Samadpour 2016 as a later homotypic synonym of Paraburkholderia ginsengiterrae (Farh et al. 2015) Dobritsa &amp; Samadpour 2016.</title>
        <authorList>
            <person name="Dobritsa A.P."/>
            <person name="Kutumbaka K."/>
            <person name="Samadpour M."/>
        </authorList>
    </citation>
    <scope>NUCLEOTIDE SEQUENCE [LARGE SCALE GENOMIC DNA]</scope>
    <source>
        <strain evidence="3 5">DCY85</strain>
        <strain evidence="2 4">DCY85-1</strain>
    </source>
</reference>
<protein>
    <submittedName>
        <fullName evidence="3">Uncharacterized protein</fullName>
    </submittedName>
</protein>
<evidence type="ECO:0000256" key="1">
    <source>
        <dbReference type="SAM" id="MobiDB-lite"/>
    </source>
</evidence>
<feature type="compositionally biased region" description="Polar residues" evidence="1">
    <location>
        <begin position="62"/>
        <end position="80"/>
    </location>
</feature>
<name>A0A1A9NBE3_9BURK</name>
<proteinExistence type="predicted"/>
<dbReference type="EMBL" id="LXJZ01000140">
    <property type="protein sequence ID" value="OAJ59384.1"/>
    <property type="molecule type" value="Genomic_DNA"/>
</dbReference>